<organism evidence="9 10">
    <name type="scientific">Devosia enhydra</name>
    <dbReference type="NCBI Taxonomy" id="665118"/>
    <lineage>
        <taxon>Bacteria</taxon>
        <taxon>Pseudomonadati</taxon>
        <taxon>Pseudomonadota</taxon>
        <taxon>Alphaproteobacteria</taxon>
        <taxon>Hyphomicrobiales</taxon>
        <taxon>Devosiaceae</taxon>
        <taxon>Devosia</taxon>
    </lineage>
</organism>
<dbReference type="PANTHER" id="PTHR30193">
    <property type="entry name" value="ABC TRANSPORTER PERMEASE PROTEIN"/>
    <property type="match status" value="1"/>
</dbReference>
<keyword evidence="10" id="KW-1185">Reference proteome</keyword>
<dbReference type="Pfam" id="PF00528">
    <property type="entry name" value="BPD_transp_1"/>
    <property type="match status" value="1"/>
</dbReference>
<keyword evidence="5 7" id="KW-1133">Transmembrane helix</keyword>
<dbReference type="GO" id="GO:0055085">
    <property type="term" value="P:transmembrane transport"/>
    <property type="evidence" value="ECO:0007669"/>
    <property type="project" value="InterPro"/>
</dbReference>
<dbReference type="InterPro" id="IPR000515">
    <property type="entry name" value="MetI-like"/>
</dbReference>
<comment type="subcellular location">
    <subcellularLocation>
        <location evidence="1 7">Cell membrane</location>
        <topology evidence="1 7">Multi-pass membrane protein</topology>
    </subcellularLocation>
</comment>
<feature type="transmembrane region" description="Helical" evidence="7">
    <location>
        <begin position="189"/>
        <end position="215"/>
    </location>
</feature>
<feature type="transmembrane region" description="Helical" evidence="7">
    <location>
        <begin position="236"/>
        <end position="261"/>
    </location>
</feature>
<comment type="similarity">
    <text evidence="7">Belongs to the binding-protein-dependent transport system permease family.</text>
</comment>
<evidence type="ECO:0000256" key="6">
    <source>
        <dbReference type="ARBA" id="ARBA00023136"/>
    </source>
</evidence>
<evidence type="ECO:0000256" key="3">
    <source>
        <dbReference type="ARBA" id="ARBA00022475"/>
    </source>
</evidence>
<dbReference type="InterPro" id="IPR035906">
    <property type="entry name" value="MetI-like_sf"/>
</dbReference>
<keyword evidence="4 7" id="KW-0812">Transmembrane</keyword>
<feature type="transmembrane region" description="Helical" evidence="7">
    <location>
        <begin position="6"/>
        <end position="26"/>
    </location>
</feature>
<keyword evidence="6 7" id="KW-0472">Membrane</keyword>
<dbReference type="STRING" id="665118.SAMN02983003_3101"/>
<protein>
    <submittedName>
        <fullName evidence="9">Alpha-glucoside transport system permease protein</fullName>
    </submittedName>
</protein>
<dbReference type="CDD" id="cd06261">
    <property type="entry name" value="TM_PBP2"/>
    <property type="match status" value="1"/>
</dbReference>
<gene>
    <name evidence="9" type="ORF">SAMN02983003_3101</name>
</gene>
<dbReference type="InterPro" id="IPR051393">
    <property type="entry name" value="ABC_transporter_permease"/>
</dbReference>
<dbReference type="RefSeq" id="WP_084603593.1">
    <property type="nucleotide sequence ID" value="NZ_FPKU01000003.1"/>
</dbReference>
<dbReference type="Gene3D" id="1.10.3720.10">
    <property type="entry name" value="MetI-like"/>
    <property type="match status" value="1"/>
</dbReference>
<feature type="transmembrane region" description="Helical" evidence="7">
    <location>
        <begin position="47"/>
        <end position="73"/>
    </location>
</feature>
<dbReference type="PROSITE" id="PS50928">
    <property type="entry name" value="ABC_TM1"/>
    <property type="match status" value="1"/>
</dbReference>
<keyword evidence="2 7" id="KW-0813">Transport</keyword>
<evidence type="ECO:0000256" key="4">
    <source>
        <dbReference type="ARBA" id="ARBA00022692"/>
    </source>
</evidence>
<dbReference type="GO" id="GO:0005886">
    <property type="term" value="C:plasma membrane"/>
    <property type="evidence" value="ECO:0007669"/>
    <property type="project" value="UniProtKB-SubCell"/>
</dbReference>
<dbReference type="PANTHER" id="PTHR30193:SF18">
    <property type="entry name" value="OSMOPROTECTIVE COMPOUNDS UPTAKE PERMEASE PROTEIN GGTC"/>
    <property type="match status" value="1"/>
</dbReference>
<proteinExistence type="inferred from homology"/>
<evidence type="ECO:0000256" key="1">
    <source>
        <dbReference type="ARBA" id="ARBA00004651"/>
    </source>
</evidence>
<evidence type="ECO:0000256" key="7">
    <source>
        <dbReference type="RuleBase" id="RU363032"/>
    </source>
</evidence>
<reference evidence="9 10" key="1">
    <citation type="submission" date="2016-11" db="EMBL/GenBank/DDBJ databases">
        <authorList>
            <person name="Jaros S."/>
            <person name="Januszkiewicz K."/>
            <person name="Wedrychowicz H."/>
        </authorList>
    </citation>
    <scope>NUCLEOTIDE SEQUENCE [LARGE SCALE GENOMIC DNA]</scope>
    <source>
        <strain evidence="9 10">ATCC 23634</strain>
    </source>
</reference>
<feature type="transmembrane region" description="Helical" evidence="7">
    <location>
        <begin position="103"/>
        <end position="125"/>
    </location>
</feature>
<evidence type="ECO:0000313" key="9">
    <source>
        <dbReference type="EMBL" id="SFZ85929.1"/>
    </source>
</evidence>
<dbReference type="OrthoDB" id="9805974at2"/>
<dbReference type="Proteomes" id="UP000183447">
    <property type="component" value="Unassembled WGS sequence"/>
</dbReference>
<name>A0A1K2I0T6_9HYPH</name>
<keyword evidence="3" id="KW-1003">Cell membrane</keyword>
<dbReference type="SUPFAM" id="SSF161098">
    <property type="entry name" value="MetI-like"/>
    <property type="match status" value="1"/>
</dbReference>
<sequence>MQIWNNLPVLVCLGAVLLPCLVYLWLGLGERILARLGAGTARVLRPWFWLSLPLAVVALVLVYPLVVTIWLALRNNRSTEWVGLRNFQWAFSGEMIQVMGNSLLWLVALPLGTIVLSLVAAVLFDRVKYEKLAITIILLPTAISFTAASIIWRQLYSYQPADAPQVALLNAIWMGLGASEPVAWLQTPVLNSICLIVVALWASVGVATLIVSAGVKNVPAELREAALIDGAGEWRIFFLITLPQIVPAILVVLTTSAVFALKVFDIVYIMTNGQYGTDVVANRMYSELFTANNAARASAIAVLLLIAAIPIALANLRLWERVGK</sequence>
<feature type="transmembrane region" description="Helical" evidence="7">
    <location>
        <begin position="294"/>
        <end position="316"/>
    </location>
</feature>
<dbReference type="AlphaFoldDB" id="A0A1K2I0T6"/>
<evidence type="ECO:0000256" key="5">
    <source>
        <dbReference type="ARBA" id="ARBA00022989"/>
    </source>
</evidence>
<dbReference type="EMBL" id="FPKU01000003">
    <property type="protein sequence ID" value="SFZ85929.1"/>
    <property type="molecule type" value="Genomic_DNA"/>
</dbReference>
<feature type="domain" description="ABC transmembrane type-1" evidence="8">
    <location>
        <begin position="99"/>
        <end position="315"/>
    </location>
</feature>
<evidence type="ECO:0000256" key="2">
    <source>
        <dbReference type="ARBA" id="ARBA00022448"/>
    </source>
</evidence>
<accession>A0A1K2I0T6</accession>
<evidence type="ECO:0000313" key="10">
    <source>
        <dbReference type="Proteomes" id="UP000183447"/>
    </source>
</evidence>
<evidence type="ECO:0000259" key="8">
    <source>
        <dbReference type="PROSITE" id="PS50928"/>
    </source>
</evidence>
<feature type="transmembrane region" description="Helical" evidence="7">
    <location>
        <begin position="132"/>
        <end position="152"/>
    </location>
</feature>